<feature type="compositionally biased region" description="Basic and acidic residues" evidence="1">
    <location>
        <begin position="104"/>
        <end position="113"/>
    </location>
</feature>
<accession>A0A550CFP7</accession>
<keyword evidence="2" id="KW-1133">Transmembrane helix</keyword>
<keyword evidence="2" id="KW-0472">Membrane</keyword>
<sequence length="150" mass="16105">MSHVPPGPVPRSAPGVAAPGGMMKAFIVGGSGVALLLGSWIYSQHHYQTGRGTKNKNTHEMVSKYGGSGRELFEGPASANPPSQPITSEQRGKVHYTIPQFMAQEDHSDERRRMQPAPGREAFGRAYTKKGAIWPPHVEDAKSDSAGDVV</sequence>
<evidence type="ECO:0000256" key="2">
    <source>
        <dbReference type="SAM" id="Phobius"/>
    </source>
</evidence>
<protein>
    <submittedName>
        <fullName evidence="3">Uncharacterized protein</fullName>
    </submittedName>
</protein>
<reference evidence="3 4" key="1">
    <citation type="journal article" date="2019" name="New Phytol.">
        <title>Comparative genomics reveals unique wood-decay strategies and fruiting body development in the Schizophyllaceae.</title>
        <authorList>
            <person name="Almasi E."/>
            <person name="Sahu N."/>
            <person name="Krizsan K."/>
            <person name="Balint B."/>
            <person name="Kovacs G.M."/>
            <person name="Kiss B."/>
            <person name="Cseklye J."/>
            <person name="Drula E."/>
            <person name="Henrissat B."/>
            <person name="Nagy I."/>
            <person name="Chovatia M."/>
            <person name="Adam C."/>
            <person name="LaButti K."/>
            <person name="Lipzen A."/>
            <person name="Riley R."/>
            <person name="Grigoriev I.V."/>
            <person name="Nagy L.G."/>
        </authorList>
    </citation>
    <scope>NUCLEOTIDE SEQUENCE [LARGE SCALE GENOMIC DNA]</scope>
    <source>
        <strain evidence="3 4">NL-1724</strain>
    </source>
</reference>
<organism evidence="3 4">
    <name type="scientific">Schizophyllum amplum</name>
    <dbReference type="NCBI Taxonomy" id="97359"/>
    <lineage>
        <taxon>Eukaryota</taxon>
        <taxon>Fungi</taxon>
        <taxon>Dikarya</taxon>
        <taxon>Basidiomycota</taxon>
        <taxon>Agaricomycotina</taxon>
        <taxon>Agaricomycetes</taxon>
        <taxon>Agaricomycetidae</taxon>
        <taxon>Agaricales</taxon>
        <taxon>Schizophyllaceae</taxon>
        <taxon>Schizophyllum</taxon>
    </lineage>
</organism>
<gene>
    <name evidence="3" type="ORF">BD626DRAFT_569006</name>
</gene>
<dbReference type="EMBL" id="VDMD01000009">
    <property type="protein sequence ID" value="TRM63625.1"/>
    <property type="molecule type" value="Genomic_DNA"/>
</dbReference>
<feature type="region of interest" description="Disordered" evidence="1">
    <location>
        <begin position="49"/>
        <end position="150"/>
    </location>
</feature>
<evidence type="ECO:0000313" key="4">
    <source>
        <dbReference type="Proteomes" id="UP000320762"/>
    </source>
</evidence>
<dbReference type="OrthoDB" id="2850836at2759"/>
<feature type="compositionally biased region" description="Basic and acidic residues" evidence="1">
    <location>
        <begin position="137"/>
        <end position="150"/>
    </location>
</feature>
<feature type="transmembrane region" description="Helical" evidence="2">
    <location>
        <begin position="20"/>
        <end position="42"/>
    </location>
</feature>
<keyword evidence="2" id="KW-0812">Transmembrane</keyword>
<proteinExistence type="predicted"/>
<keyword evidence="4" id="KW-1185">Reference proteome</keyword>
<evidence type="ECO:0000313" key="3">
    <source>
        <dbReference type="EMBL" id="TRM63625.1"/>
    </source>
</evidence>
<comment type="caution">
    <text evidence="3">The sequence shown here is derived from an EMBL/GenBank/DDBJ whole genome shotgun (WGS) entry which is preliminary data.</text>
</comment>
<dbReference type="AlphaFoldDB" id="A0A550CFP7"/>
<name>A0A550CFP7_9AGAR</name>
<dbReference type="Proteomes" id="UP000320762">
    <property type="component" value="Unassembled WGS sequence"/>
</dbReference>
<evidence type="ECO:0000256" key="1">
    <source>
        <dbReference type="SAM" id="MobiDB-lite"/>
    </source>
</evidence>